<dbReference type="AlphaFoldDB" id="A0A427A630"/>
<feature type="region of interest" description="Disordered" evidence="1">
    <location>
        <begin position="1"/>
        <end position="120"/>
    </location>
</feature>
<name>A0A427A630_ENSVE</name>
<proteinExistence type="predicted"/>
<comment type="caution">
    <text evidence="2">The sequence shown here is derived from an EMBL/GenBank/DDBJ whole genome shotgun (WGS) entry which is preliminary data.</text>
</comment>
<evidence type="ECO:0000313" key="2">
    <source>
        <dbReference type="EMBL" id="RRT71700.1"/>
    </source>
</evidence>
<evidence type="ECO:0000313" key="3">
    <source>
        <dbReference type="Proteomes" id="UP000287651"/>
    </source>
</evidence>
<organism evidence="2 3">
    <name type="scientific">Ensete ventricosum</name>
    <name type="common">Abyssinian banana</name>
    <name type="synonym">Musa ensete</name>
    <dbReference type="NCBI Taxonomy" id="4639"/>
    <lineage>
        <taxon>Eukaryota</taxon>
        <taxon>Viridiplantae</taxon>
        <taxon>Streptophyta</taxon>
        <taxon>Embryophyta</taxon>
        <taxon>Tracheophyta</taxon>
        <taxon>Spermatophyta</taxon>
        <taxon>Magnoliopsida</taxon>
        <taxon>Liliopsida</taxon>
        <taxon>Zingiberales</taxon>
        <taxon>Musaceae</taxon>
        <taxon>Ensete</taxon>
    </lineage>
</organism>
<evidence type="ECO:0000256" key="1">
    <source>
        <dbReference type="SAM" id="MobiDB-lite"/>
    </source>
</evidence>
<accession>A0A427A630</accession>
<feature type="compositionally biased region" description="Basic and acidic residues" evidence="1">
    <location>
        <begin position="14"/>
        <end position="39"/>
    </location>
</feature>
<dbReference type="EMBL" id="AMZH03003632">
    <property type="protein sequence ID" value="RRT71700.1"/>
    <property type="molecule type" value="Genomic_DNA"/>
</dbReference>
<sequence length="177" mass="18262">MSLHCRCSTTWPQRDCRARGDSGREGQRLLRQPNEEQGAKRRSSGGSKEVKQWHQGGAVARGSGYDSKGNSGKGGGSGVVRSAQQVGSSKKQLRKGGSDKGKRRRMATMTGGSGGIGDRGGRWRGAAVAVAMTRSVARATSRGAAGALTMGSTDVAVGGEEWLVAAIEEESKAATGG</sequence>
<protein>
    <submittedName>
        <fullName evidence="2">Uncharacterized protein</fullName>
    </submittedName>
</protein>
<reference evidence="2 3" key="1">
    <citation type="journal article" date="2014" name="Agronomy (Basel)">
        <title>A Draft Genome Sequence for Ensete ventricosum, the Drought-Tolerant Tree Against Hunger.</title>
        <authorList>
            <person name="Harrison J."/>
            <person name="Moore K.A."/>
            <person name="Paszkiewicz K."/>
            <person name="Jones T."/>
            <person name="Grant M."/>
            <person name="Ambacheew D."/>
            <person name="Muzemil S."/>
            <person name="Studholme D.J."/>
        </authorList>
    </citation>
    <scope>NUCLEOTIDE SEQUENCE [LARGE SCALE GENOMIC DNA]</scope>
</reference>
<gene>
    <name evidence="2" type="ORF">B296_00004811</name>
</gene>
<dbReference type="Proteomes" id="UP000287651">
    <property type="component" value="Unassembled WGS sequence"/>
</dbReference>